<feature type="region of interest" description="Disordered" evidence="2">
    <location>
        <begin position="96"/>
        <end position="118"/>
    </location>
</feature>
<comment type="caution">
    <text evidence="4">The sequence shown here is derived from an EMBL/GenBank/DDBJ whole genome shotgun (WGS) entry which is preliminary data.</text>
</comment>
<evidence type="ECO:0000259" key="3">
    <source>
        <dbReference type="Pfam" id="PF24883"/>
    </source>
</evidence>
<dbReference type="SUPFAM" id="SSF52540">
    <property type="entry name" value="P-loop containing nucleoside triphosphate hydrolases"/>
    <property type="match status" value="1"/>
</dbReference>
<reference evidence="4" key="1">
    <citation type="submission" date="2023-03" db="EMBL/GenBank/DDBJ databases">
        <title>Massive genome expansion in bonnet fungi (Mycena s.s.) driven by repeated elements and novel gene families across ecological guilds.</title>
        <authorList>
            <consortium name="Lawrence Berkeley National Laboratory"/>
            <person name="Harder C.B."/>
            <person name="Miyauchi S."/>
            <person name="Viragh M."/>
            <person name="Kuo A."/>
            <person name="Thoen E."/>
            <person name="Andreopoulos B."/>
            <person name="Lu D."/>
            <person name="Skrede I."/>
            <person name="Drula E."/>
            <person name="Henrissat B."/>
            <person name="Morin E."/>
            <person name="Kohler A."/>
            <person name="Barry K."/>
            <person name="LaButti K."/>
            <person name="Morin E."/>
            <person name="Salamov A."/>
            <person name="Lipzen A."/>
            <person name="Mereny Z."/>
            <person name="Hegedus B."/>
            <person name="Baldrian P."/>
            <person name="Stursova M."/>
            <person name="Weitz H."/>
            <person name="Taylor A."/>
            <person name="Grigoriev I.V."/>
            <person name="Nagy L.G."/>
            <person name="Martin F."/>
            <person name="Kauserud H."/>
        </authorList>
    </citation>
    <scope>NUCLEOTIDE SEQUENCE</scope>
    <source>
        <strain evidence="4">CBHHK182m</strain>
    </source>
</reference>
<dbReference type="PANTHER" id="PTHR10039">
    <property type="entry name" value="AMELOGENIN"/>
    <property type="match status" value="1"/>
</dbReference>
<proteinExistence type="predicted"/>
<evidence type="ECO:0000313" key="5">
    <source>
        <dbReference type="Proteomes" id="UP001215598"/>
    </source>
</evidence>
<keyword evidence="1" id="KW-0677">Repeat</keyword>
<feature type="domain" description="Nephrocystin 3-like N-terminal" evidence="3">
    <location>
        <begin position="200"/>
        <end position="364"/>
    </location>
</feature>
<name>A0AAD7DLE2_9AGAR</name>
<sequence length="432" mass="48732">MPLFESSSGVTINGGNFIDVARDMNVHSSHFAMDADYVDQSLTLRTDHASQGHAHRASKRMRFDPLNEFREMTQDNAAISSPTSSYADQAPTFRPYPALEWEGSTPRQPGLPLLSGGRQLEESDPEAVLVQQRAYPHPREEPSINIHGGTFIGGNINIQRGGGFNNTLDRFVQDTLENWLRSPPDMSQKQHDTENLRKEGTGNWFLEGDKFMEWKEKMGSLWIEGPSGSGKTVLSATIIKDLFTSNRLLGTAAPAIAFFYFDFRSKETQSVELALRRIVLQLSAQSPSTSTALHSQYKSSNGQRLPSYEDLVAVTQQLLRQLGHTHIILDALDECNEDDFDRLVAFVSMLQAWTETPLHLLITSQTRQIFTKAFECMSHVALEFDVPQEDIKFFIASELETKSNFKFWRRQADHIIEKIAQKSKGMSVTIRT</sequence>
<dbReference type="Gene3D" id="3.40.50.300">
    <property type="entry name" value="P-loop containing nucleotide triphosphate hydrolases"/>
    <property type="match status" value="1"/>
</dbReference>
<dbReference type="InterPro" id="IPR056884">
    <property type="entry name" value="NPHP3-like_N"/>
</dbReference>
<evidence type="ECO:0000313" key="4">
    <source>
        <dbReference type="EMBL" id="KAJ7694037.1"/>
    </source>
</evidence>
<evidence type="ECO:0000256" key="1">
    <source>
        <dbReference type="ARBA" id="ARBA00022737"/>
    </source>
</evidence>
<protein>
    <recommendedName>
        <fullName evidence="3">Nephrocystin 3-like N-terminal domain-containing protein</fullName>
    </recommendedName>
</protein>
<dbReference type="PANTHER" id="PTHR10039:SF16">
    <property type="entry name" value="GPI INOSITOL-DEACYLASE"/>
    <property type="match status" value="1"/>
</dbReference>
<organism evidence="4 5">
    <name type="scientific">Mycena metata</name>
    <dbReference type="NCBI Taxonomy" id="1033252"/>
    <lineage>
        <taxon>Eukaryota</taxon>
        <taxon>Fungi</taxon>
        <taxon>Dikarya</taxon>
        <taxon>Basidiomycota</taxon>
        <taxon>Agaricomycotina</taxon>
        <taxon>Agaricomycetes</taxon>
        <taxon>Agaricomycetidae</taxon>
        <taxon>Agaricales</taxon>
        <taxon>Marasmiineae</taxon>
        <taxon>Mycenaceae</taxon>
        <taxon>Mycena</taxon>
    </lineage>
</organism>
<keyword evidence="5" id="KW-1185">Reference proteome</keyword>
<gene>
    <name evidence="4" type="ORF">B0H16DRAFT_1443703</name>
</gene>
<dbReference type="EMBL" id="JARKIB010000697">
    <property type="protein sequence ID" value="KAJ7694037.1"/>
    <property type="molecule type" value="Genomic_DNA"/>
</dbReference>
<evidence type="ECO:0000256" key="2">
    <source>
        <dbReference type="SAM" id="MobiDB-lite"/>
    </source>
</evidence>
<dbReference type="AlphaFoldDB" id="A0AAD7DLE2"/>
<dbReference type="Pfam" id="PF24883">
    <property type="entry name" value="NPHP3_N"/>
    <property type="match status" value="1"/>
</dbReference>
<dbReference type="Proteomes" id="UP001215598">
    <property type="component" value="Unassembled WGS sequence"/>
</dbReference>
<accession>A0AAD7DLE2</accession>
<dbReference type="InterPro" id="IPR027417">
    <property type="entry name" value="P-loop_NTPase"/>
</dbReference>